<dbReference type="GO" id="GO:0007155">
    <property type="term" value="P:cell adhesion"/>
    <property type="evidence" value="ECO:0007669"/>
    <property type="project" value="InterPro"/>
</dbReference>
<proteinExistence type="predicted"/>
<feature type="domain" description="Fimbrial-type adhesion" evidence="2">
    <location>
        <begin position="28"/>
        <end position="167"/>
    </location>
</feature>
<dbReference type="Gene3D" id="2.60.40.1090">
    <property type="entry name" value="Fimbrial-type adhesion domain"/>
    <property type="match status" value="1"/>
</dbReference>
<evidence type="ECO:0000259" key="2">
    <source>
        <dbReference type="Pfam" id="PF00419"/>
    </source>
</evidence>
<evidence type="ECO:0000313" key="4">
    <source>
        <dbReference type="EMBL" id="EMR4591286.1"/>
    </source>
</evidence>
<dbReference type="EMBL" id="ABEXCJ050000008">
    <property type="protein sequence ID" value="EMR4591286.1"/>
    <property type="molecule type" value="Genomic_DNA"/>
</dbReference>
<protein>
    <submittedName>
        <fullName evidence="3">Fimbrial protein</fullName>
    </submittedName>
</protein>
<feature type="chain" id="PRO_5042065039" evidence="1">
    <location>
        <begin position="21"/>
        <end position="168"/>
    </location>
</feature>
<dbReference type="SUPFAM" id="SSF49401">
    <property type="entry name" value="Bacterial adhesins"/>
    <property type="match status" value="1"/>
</dbReference>
<evidence type="ECO:0000313" key="3">
    <source>
        <dbReference type="EMBL" id="ELR5219099.1"/>
    </source>
</evidence>
<dbReference type="InterPro" id="IPR000259">
    <property type="entry name" value="Adhesion_dom_fimbrial"/>
</dbReference>
<dbReference type="AlphaFoldDB" id="A0AAD2VTH9"/>
<evidence type="ECO:0000256" key="1">
    <source>
        <dbReference type="SAM" id="SignalP"/>
    </source>
</evidence>
<dbReference type="InterPro" id="IPR036937">
    <property type="entry name" value="Adhesion_dom_fimbrial_sf"/>
</dbReference>
<feature type="signal peptide" evidence="1">
    <location>
        <begin position="1"/>
        <end position="20"/>
    </location>
</feature>
<dbReference type="GO" id="GO:0009289">
    <property type="term" value="C:pilus"/>
    <property type="evidence" value="ECO:0007669"/>
    <property type="project" value="InterPro"/>
</dbReference>
<name>A0AAD2VTH9_PRORE</name>
<sequence>MKILKLVITLLFITSNHLKADVLLTLEANLIRPACSVSVGNGSNALNINFFDVERELLSEGKKSFEIAIDSCDLKKNLGIYLSPKEGSILTVNNETVLETSTRGLGIRFTQENNDAAINLQMWEPIFPTIRGRIALLQLHSQLVTSQAIETLKAGPFNASLSIMVDYY</sequence>
<dbReference type="Pfam" id="PF00419">
    <property type="entry name" value="Fimbrial"/>
    <property type="match status" value="1"/>
</dbReference>
<comment type="caution">
    <text evidence="3">The sequence shown here is derived from an EMBL/GenBank/DDBJ whole genome shotgun (WGS) entry which is preliminary data.</text>
</comment>
<dbReference type="InterPro" id="IPR008966">
    <property type="entry name" value="Adhesion_dom_sf"/>
</dbReference>
<accession>A0AAD2VTH9</accession>
<keyword evidence="1" id="KW-0732">Signal</keyword>
<organism evidence="3">
    <name type="scientific">Providencia rettgeri</name>
    <dbReference type="NCBI Taxonomy" id="587"/>
    <lineage>
        <taxon>Bacteria</taxon>
        <taxon>Pseudomonadati</taxon>
        <taxon>Pseudomonadota</taxon>
        <taxon>Gammaproteobacteria</taxon>
        <taxon>Enterobacterales</taxon>
        <taxon>Morganellaceae</taxon>
        <taxon>Providencia</taxon>
    </lineage>
</organism>
<dbReference type="EMBL" id="ABEXCJ040000008">
    <property type="protein sequence ID" value="ELR5219099.1"/>
    <property type="molecule type" value="Genomic_DNA"/>
</dbReference>
<reference evidence="3" key="1">
    <citation type="submission" date="2023-10" db="EMBL/GenBank/DDBJ databases">
        <authorList>
            <consortium name="Clinical and Environmental Microbiology Branch: Whole genome sequencing antimicrobial resistance pathogens in the healthcare setting"/>
        </authorList>
    </citation>
    <scope>NUCLEOTIDE SEQUENCE</scope>
    <source>
        <strain evidence="3">2020QW-00022</strain>
    </source>
</reference>
<gene>
    <name evidence="4" type="ORF">M0K77_003642</name>
    <name evidence="3" type="ORF">M0K77_RS18210</name>
</gene>